<dbReference type="EMBL" id="BK015483">
    <property type="protein sequence ID" value="DAE09131.1"/>
    <property type="molecule type" value="Genomic_DNA"/>
</dbReference>
<protein>
    <submittedName>
        <fullName evidence="1">Uncharacterized protein</fullName>
    </submittedName>
</protein>
<sequence>MEEKEKIEQPSLDIQKILDDVMAAESTDVVFLGKKRKIGWLSNGTVRRFTHVVMKEKNEAKRNCKLCALVLLNNIWKIRLRYALLWRWLYYVKDVNAVEILRVVDVAKKKIPSTACSLLTILATGMTDVMMAMTKEEVKAIQAEQAGAQPTR</sequence>
<reference evidence="1" key="1">
    <citation type="journal article" date="2021" name="Proc. Natl. Acad. Sci. U.S.A.">
        <title>A Catalog of Tens of Thousands of Viruses from Human Metagenomes Reveals Hidden Associations with Chronic Diseases.</title>
        <authorList>
            <person name="Tisza M.J."/>
            <person name="Buck C.B."/>
        </authorList>
    </citation>
    <scope>NUCLEOTIDE SEQUENCE</scope>
    <source>
        <strain evidence="1">CtZro7</strain>
    </source>
</reference>
<organism evidence="1">
    <name type="scientific">Siphoviridae sp. ctZro7</name>
    <dbReference type="NCBI Taxonomy" id="2825561"/>
    <lineage>
        <taxon>Viruses</taxon>
        <taxon>Duplodnaviria</taxon>
        <taxon>Heunggongvirae</taxon>
        <taxon>Uroviricota</taxon>
        <taxon>Caudoviricetes</taxon>
    </lineage>
</organism>
<accession>A0A8S5PRK3</accession>
<proteinExistence type="predicted"/>
<evidence type="ECO:0000313" key="1">
    <source>
        <dbReference type="EMBL" id="DAE09131.1"/>
    </source>
</evidence>
<name>A0A8S5PRK3_9CAUD</name>